<accession>A0AB36RL49</accession>
<dbReference type="CDD" id="cd07820">
    <property type="entry name" value="SRPBCC_3"/>
    <property type="match status" value="1"/>
</dbReference>
<dbReference type="RefSeq" id="WP_095554913.1">
    <property type="nucleotide sequence ID" value="NZ_NSGP01000004.1"/>
</dbReference>
<comment type="similarity">
    <text evidence="1">Belongs to the NAD(P)-dependent epimerase/dehydratase family. SDR39U1 subfamily.</text>
</comment>
<dbReference type="Pfam" id="PF01370">
    <property type="entry name" value="Epimerase"/>
    <property type="match status" value="1"/>
</dbReference>
<dbReference type="InterPro" id="IPR001509">
    <property type="entry name" value="Epimerase_deHydtase"/>
</dbReference>
<dbReference type="SUPFAM" id="SSF55961">
    <property type="entry name" value="Bet v1-like"/>
    <property type="match status" value="1"/>
</dbReference>
<evidence type="ECO:0000313" key="5">
    <source>
        <dbReference type="Proteomes" id="UP000218041"/>
    </source>
</evidence>
<dbReference type="InterPro" id="IPR013549">
    <property type="entry name" value="DUF1731"/>
</dbReference>
<dbReference type="InterPro" id="IPR036291">
    <property type="entry name" value="NAD(P)-bd_dom_sf"/>
</dbReference>
<feature type="domain" description="DUF1731" evidence="3">
    <location>
        <begin position="387"/>
        <end position="434"/>
    </location>
</feature>
<dbReference type="AlphaFoldDB" id="A0AB36RL49"/>
<gene>
    <name evidence="4" type="ORF">CKJ80_04360</name>
</gene>
<proteinExistence type="inferred from homology"/>
<feature type="domain" description="NAD-dependent epimerase/dehydratase" evidence="2">
    <location>
        <begin position="150"/>
        <end position="351"/>
    </location>
</feature>
<dbReference type="InterPro" id="IPR023393">
    <property type="entry name" value="START-like_dom_sf"/>
</dbReference>
<dbReference type="Proteomes" id="UP000218041">
    <property type="component" value="Unassembled WGS sequence"/>
</dbReference>
<dbReference type="SUPFAM" id="SSF51735">
    <property type="entry name" value="NAD(P)-binding Rossmann-fold domains"/>
    <property type="match status" value="1"/>
</dbReference>
<comment type="caution">
    <text evidence="4">The sequence shown here is derived from an EMBL/GenBank/DDBJ whole genome shotgun (WGS) entry which is preliminary data.</text>
</comment>
<dbReference type="Pfam" id="PF08338">
    <property type="entry name" value="DUF1731"/>
    <property type="match status" value="1"/>
</dbReference>
<dbReference type="Gene3D" id="3.40.50.720">
    <property type="entry name" value="NAD(P)-binding Rossmann-like Domain"/>
    <property type="match status" value="1"/>
</dbReference>
<evidence type="ECO:0000313" key="4">
    <source>
        <dbReference type="EMBL" id="PAT10961.1"/>
    </source>
</evidence>
<name>A0AB36RL49_9CORY</name>
<dbReference type="InterPro" id="IPR010099">
    <property type="entry name" value="SDR39U1"/>
</dbReference>
<evidence type="ECO:0000256" key="1">
    <source>
        <dbReference type="ARBA" id="ARBA00009353"/>
    </source>
</evidence>
<reference evidence="4 5" key="1">
    <citation type="submission" date="2017-08" db="EMBL/GenBank/DDBJ databases">
        <title>Whole genome sequences of 6 clinical strains closest to Corynebacterium imitans.</title>
        <authorList>
            <person name="Bernier A.-M."/>
            <person name="Burdz T."/>
            <person name="Bernard K."/>
        </authorList>
    </citation>
    <scope>NUCLEOTIDE SEQUENCE [LARGE SCALE GENOMIC DNA]</scope>
    <source>
        <strain evidence="4 5">NML92-0415</strain>
    </source>
</reference>
<evidence type="ECO:0000259" key="2">
    <source>
        <dbReference type="Pfam" id="PF01370"/>
    </source>
</evidence>
<protein>
    <submittedName>
        <fullName evidence="4">TIGR01777 family protein</fullName>
    </submittedName>
</protein>
<evidence type="ECO:0000259" key="3">
    <source>
        <dbReference type="Pfam" id="PF08338"/>
    </source>
</evidence>
<dbReference type="EMBL" id="NSGP01000004">
    <property type="protein sequence ID" value="PAT10961.1"/>
    <property type="molecule type" value="Genomic_DNA"/>
</dbReference>
<dbReference type="PANTHER" id="PTHR11092">
    <property type="entry name" value="SUGAR NUCLEOTIDE EPIMERASE RELATED"/>
    <property type="match status" value="1"/>
</dbReference>
<dbReference type="NCBIfam" id="TIGR01777">
    <property type="entry name" value="yfcH"/>
    <property type="match status" value="1"/>
</dbReference>
<dbReference type="PANTHER" id="PTHR11092:SF0">
    <property type="entry name" value="EPIMERASE FAMILY PROTEIN SDR39U1"/>
    <property type="match status" value="1"/>
</dbReference>
<organism evidence="4 5">
    <name type="scientific">Corynebacterium hadale</name>
    <dbReference type="NCBI Taxonomy" id="2026255"/>
    <lineage>
        <taxon>Bacteria</taxon>
        <taxon>Bacillati</taxon>
        <taxon>Actinomycetota</taxon>
        <taxon>Actinomycetes</taxon>
        <taxon>Mycobacteriales</taxon>
        <taxon>Corynebacteriaceae</taxon>
        <taxon>Corynebacterium</taxon>
    </lineage>
</organism>
<sequence length="444" mass="47350">MGITAEHTVPAPRLEVWNWHARPGAVTRLTPPFLPMTVASEAASLRSGTTVFALPAGQRWVAQHQHSGYEFAHSFEDVAANQPVRALTKWRHRHTFRDSVEDAGSTVLLDAVSTPTPAPLLTPAFAYRQRQLVGDIAFAQSLPASAPLVIALTGSSGLVGTHLHTQLTTLGHTVIPLVRHTAGPGERQWDPDNPHPDLLEGVDAVIHPAGESIMGRFTEAKKRRIWDSRVAPTRKLAALAAESGVRTFISASAVGYYGTEAGGSPHAEDAPVGAGFLAEVCQAWEEAARVEGLRTVQIRTGLALSGAGGLLPVLKASVSAGLGARFGSGEFWMSWVSLDDLTDTYVRALLDHTVSGPVNATAAQPVTNAEMSATLAEVLRRPDVLPIPTFGPKLLLGSEGAAELALADQRVDAAVARQRGWVQRYPTLRSALDHELGREDLLEA</sequence>
<dbReference type="Gene3D" id="3.30.530.20">
    <property type="match status" value="1"/>
</dbReference>